<feature type="non-terminal residue" evidence="1">
    <location>
        <position position="38"/>
    </location>
</feature>
<keyword evidence="2" id="KW-1185">Reference proteome</keyword>
<evidence type="ECO:0000313" key="1">
    <source>
        <dbReference type="EMBL" id="OBS81755.1"/>
    </source>
</evidence>
<dbReference type="EMBL" id="LZPO01009590">
    <property type="protein sequence ID" value="OBS81755.1"/>
    <property type="molecule type" value="Genomic_DNA"/>
</dbReference>
<sequence>MSFFVVSAKPHLFLNLCKEMDRNRLPSLVTEATNTLAG</sequence>
<protein>
    <submittedName>
        <fullName evidence="1">Uncharacterized protein</fullName>
    </submittedName>
</protein>
<gene>
    <name evidence="1" type="ORF">A6R68_24255</name>
</gene>
<name>A0A1A6HUR7_NEOLE</name>
<proteinExistence type="predicted"/>
<dbReference type="Proteomes" id="UP000092124">
    <property type="component" value="Unassembled WGS sequence"/>
</dbReference>
<evidence type="ECO:0000313" key="2">
    <source>
        <dbReference type="Proteomes" id="UP000092124"/>
    </source>
</evidence>
<reference evidence="1 2" key="1">
    <citation type="submission" date="2016-06" db="EMBL/GenBank/DDBJ databases">
        <title>The Draft Genome Sequence and Annotation of the Desert Woodrat Neotoma lepida.</title>
        <authorList>
            <person name="Campbell M."/>
            <person name="Oakeson K.F."/>
            <person name="Yandell M."/>
            <person name="Halpert J.R."/>
            <person name="Dearing D."/>
        </authorList>
    </citation>
    <scope>NUCLEOTIDE SEQUENCE [LARGE SCALE GENOMIC DNA]</scope>
    <source>
        <strain evidence="1">417</strain>
        <tissue evidence="1">Liver</tissue>
    </source>
</reference>
<accession>A0A1A6HUR7</accession>
<dbReference type="AlphaFoldDB" id="A0A1A6HUR7"/>
<organism evidence="1 2">
    <name type="scientific">Neotoma lepida</name>
    <name type="common">Desert woodrat</name>
    <dbReference type="NCBI Taxonomy" id="56216"/>
    <lineage>
        <taxon>Eukaryota</taxon>
        <taxon>Metazoa</taxon>
        <taxon>Chordata</taxon>
        <taxon>Craniata</taxon>
        <taxon>Vertebrata</taxon>
        <taxon>Euteleostomi</taxon>
        <taxon>Mammalia</taxon>
        <taxon>Eutheria</taxon>
        <taxon>Euarchontoglires</taxon>
        <taxon>Glires</taxon>
        <taxon>Rodentia</taxon>
        <taxon>Myomorpha</taxon>
        <taxon>Muroidea</taxon>
        <taxon>Cricetidae</taxon>
        <taxon>Neotominae</taxon>
        <taxon>Neotoma</taxon>
    </lineage>
</organism>
<comment type="caution">
    <text evidence="1">The sequence shown here is derived from an EMBL/GenBank/DDBJ whole genome shotgun (WGS) entry which is preliminary data.</text>
</comment>